<dbReference type="EC" id="3.6.4.-" evidence="1"/>
<gene>
    <name evidence="1" type="ORF">JOF59_000978</name>
</gene>
<keyword evidence="2" id="KW-1185">Reference proteome</keyword>
<evidence type="ECO:0000313" key="2">
    <source>
        <dbReference type="Proteomes" id="UP001519311"/>
    </source>
</evidence>
<proteinExistence type="predicted"/>
<organism evidence="1 2">
    <name type="scientific">Streptomyces clavifer</name>
    <dbReference type="NCBI Taxonomy" id="68188"/>
    <lineage>
        <taxon>Bacteria</taxon>
        <taxon>Bacillati</taxon>
        <taxon>Actinomycetota</taxon>
        <taxon>Actinomycetes</taxon>
        <taxon>Kitasatosporales</taxon>
        <taxon>Streptomycetaceae</taxon>
        <taxon>Streptomyces</taxon>
    </lineage>
</organism>
<comment type="caution">
    <text evidence="1">The sequence shown here is derived from an EMBL/GenBank/DDBJ whole genome shotgun (WGS) entry which is preliminary data.</text>
</comment>
<dbReference type="EMBL" id="JAGINS010000001">
    <property type="protein sequence ID" value="MBP2358578.1"/>
    <property type="molecule type" value="Genomic_DNA"/>
</dbReference>
<dbReference type="GO" id="GO:0016787">
    <property type="term" value="F:hydrolase activity"/>
    <property type="evidence" value="ECO:0007669"/>
    <property type="project" value="UniProtKB-KW"/>
</dbReference>
<protein>
    <submittedName>
        <fullName evidence="1">ATP-dependent Lhr-like helicase</fullName>
        <ecNumber evidence="1">3.6.4.-</ecNumber>
    </submittedName>
</protein>
<sequence>MTYIDWHRKRCFVEPVDESGRARWNGFGAERVRSFTLTRATRDVLLGEDPPVRLTNRASLRLAEARETFLDTVHPGGTLIVRRDGGDIRWWTWAGHRANATLSATLPSVVVPHRRTNGDWIRLREDLTPPRWQNALRDAQANLALPQVASHAIRGLKFSEALPSRLAEATLAARLMDSTGAETALTESIRLSTLTDR</sequence>
<evidence type="ECO:0000313" key="1">
    <source>
        <dbReference type="EMBL" id="MBP2358578.1"/>
    </source>
</evidence>
<keyword evidence="1" id="KW-0378">Hydrolase</keyword>
<accession>A0ABS4V3W4</accession>
<name>A0ABS4V3W4_9ACTN</name>
<dbReference type="Proteomes" id="UP001519311">
    <property type="component" value="Unassembled WGS sequence"/>
</dbReference>
<reference evidence="1 2" key="1">
    <citation type="submission" date="2021-03" db="EMBL/GenBank/DDBJ databases">
        <title>Sequencing the genomes of 1000 actinobacteria strains.</title>
        <authorList>
            <person name="Klenk H.-P."/>
        </authorList>
    </citation>
    <scope>NUCLEOTIDE SEQUENCE [LARGE SCALE GENOMIC DNA]</scope>
    <source>
        <strain evidence="1 2">DSM 40843</strain>
    </source>
</reference>